<feature type="compositionally biased region" description="Acidic residues" evidence="1">
    <location>
        <begin position="365"/>
        <end position="374"/>
    </location>
</feature>
<evidence type="ECO:0000313" key="3">
    <source>
        <dbReference type="EMBL" id="GJM92128.1"/>
    </source>
</evidence>
<organism evidence="3 4">
    <name type="scientific">Eleusine coracana subsp. coracana</name>
    <dbReference type="NCBI Taxonomy" id="191504"/>
    <lineage>
        <taxon>Eukaryota</taxon>
        <taxon>Viridiplantae</taxon>
        <taxon>Streptophyta</taxon>
        <taxon>Embryophyta</taxon>
        <taxon>Tracheophyta</taxon>
        <taxon>Spermatophyta</taxon>
        <taxon>Magnoliopsida</taxon>
        <taxon>Liliopsida</taxon>
        <taxon>Poales</taxon>
        <taxon>Poaceae</taxon>
        <taxon>PACMAD clade</taxon>
        <taxon>Chloridoideae</taxon>
        <taxon>Cynodonteae</taxon>
        <taxon>Eleusininae</taxon>
        <taxon>Eleusine</taxon>
    </lineage>
</organism>
<feature type="compositionally biased region" description="Basic and acidic residues" evidence="1">
    <location>
        <begin position="403"/>
        <end position="419"/>
    </location>
</feature>
<dbReference type="Gene3D" id="2.60.120.340">
    <property type="entry name" value="Nucleoplasmin core domain"/>
    <property type="match status" value="1"/>
</dbReference>
<proteinExistence type="predicted"/>
<protein>
    <recommendedName>
        <fullName evidence="2">Nucleoplasmin-like domain-containing protein</fullName>
    </recommendedName>
</protein>
<feature type="compositionally biased region" description="Polar residues" evidence="1">
    <location>
        <begin position="331"/>
        <end position="341"/>
    </location>
</feature>
<name>A0AAV5C0I2_ELECO</name>
<gene>
    <name evidence="3" type="primary">ga08560</name>
    <name evidence="3" type="ORF">PR202_ga08560</name>
</gene>
<evidence type="ECO:0000259" key="2">
    <source>
        <dbReference type="Pfam" id="PF17800"/>
    </source>
</evidence>
<feature type="domain" description="Nucleoplasmin-like" evidence="2">
    <location>
        <begin position="215"/>
        <end position="280"/>
    </location>
</feature>
<dbReference type="AlphaFoldDB" id="A0AAV5C0I2"/>
<dbReference type="InterPro" id="IPR041232">
    <property type="entry name" value="NPL"/>
</dbReference>
<feature type="compositionally biased region" description="Basic and acidic residues" evidence="1">
    <location>
        <begin position="314"/>
        <end position="325"/>
    </location>
</feature>
<comment type="caution">
    <text evidence="3">The sequence shown here is derived from an EMBL/GenBank/DDBJ whole genome shotgun (WGS) entry which is preliminary data.</text>
</comment>
<reference evidence="3" key="2">
    <citation type="submission" date="2021-12" db="EMBL/GenBank/DDBJ databases">
        <title>Resequencing data analysis of finger millet.</title>
        <authorList>
            <person name="Hatakeyama M."/>
            <person name="Aluri S."/>
            <person name="Balachadran M.T."/>
            <person name="Sivarajan S.R."/>
            <person name="Poveda L."/>
            <person name="Shimizu-Inatsugi R."/>
            <person name="Schlapbach R."/>
            <person name="Sreeman S.M."/>
            <person name="Shimizu K.K."/>
        </authorList>
    </citation>
    <scope>NUCLEOTIDE SEQUENCE</scope>
</reference>
<dbReference type="EMBL" id="BQKI01000004">
    <property type="protein sequence ID" value="GJM92128.1"/>
    <property type="molecule type" value="Genomic_DNA"/>
</dbReference>
<dbReference type="Proteomes" id="UP001054889">
    <property type="component" value="Unassembled WGS sequence"/>
</dbReference>
<sequence>MTAAGHRRQVVMVLKHRRLAADAWIRFSNALLTNYSKKVADIGGVVVKPGETLKCDPGELYCVISQIALQAGKGNENVEVFVKVDGNILLMATLSVIRHPQYVTELIFEKQFELLHTSKTSNVSFMGYKFSDDDKSKEDKIGSEKLAASRRAIVQSFKPKVTFVKTKCPGKLNVAGCSDDDEIAKGKNSPEETPLNTPLEKKAKMRRAFTAKTTGVVVRPGEIVKGDPGEIYYHISQIALQAGKGNEDVRVFVKVAGQEILLGTLSVDIYPQHTTDLFLDCLLWLLSTSNASTEGDHDSDDEVPLAIPLYSNADDAKGKETKSGEGKAAGQGSSATLSSKPKATLGKTKNPGKLKANVGGNDKYDSEEGESDDDEKAKVKNRPAETPLKTPSVKKAKIGASSADHKSGSGTAKRSDHAHVATPYPSKVKKGTFNR</sequence>
<feature type="region of interest" description="Disordered" evidence="1">
    <location>
        <begin position="311"/>
        <end position="435"/>
    </location>
</feature>
<evidence type="ECO:0000256" key="1">
    <source>
        <dbReference type="SAM" id="MobiDB-lite"/>
    </source>
</evidence>
<reference evidence="3" key="1">
    <citation type="journal article" date="2018" name="DNA Res.">
        <title>Multiple hybrid de novo genome assembly of finger millet, an orphan allotetraploid crop.</title>
        <authorList>
            <person name="Hatakeyama M."/>
            <person name="Aluri S."/>
            <person name="Balachadran M.T."/>
            <person name="Sivarajan S.R."/>
            <person name="Patrignani A."/>
            <person name="Gruter S."/>
            <person name="Poveda L."/>
            <person name="Shimizu-Inatsugi R."/>
            <person name="Baeten J."/>
            <person name="Francoijs K.J."/>
            <person name="Nataraja K.N."/>
            <person name="Reddy Y.A.N."/>
            <person name="Phadnis S."/>
            <person name="Ravikumar R.L."/>
            <person name="Schlapbach R."/>
            <person name="Sreeman S.M."/>
            <person name="Shimizu K.K."/>
        </authorList>
    </citation>
    <scope>NUCLEOTIDE SEQUENCE</scope>
</reference>
<accession>A0AAV5C0I2</accession>
<evidence type="ECO:0000313" key="4">
    <source>
        <dbReference type="Proteomes" id="UP001054889"/>
    </source>
</evidence>
<dbReference type="Pfam" id="PF17800">
    <property type="entry name" value="NPL"/>
    <property type="match status" value="2"/>
</dbReference>
<keyword evidence="4" id="KW-1185">Reference proteome</keyword>
<feature type="domain" description="Nucleoplasmin-like" evidence="2">
    <location>
        <begin position="44"/>
        <end position="128"/>
    </location>
</feature>